<evidence type="ECO:0000256" key="1">
    <source>
        <dbReference type="ARBA" id="ARBA00022705"/>
    </source>
</evidence>
<dbReference type="SUPFAM" id="SSF52540">
    <property type="entry name" value="P-loop containing nucleoside triphosphate hydrolases"/>
    <property type="match status" value="1"/>
</dbReference>
<dbReference type="InterPro" id="IPR027417">
    <property type="entry name" value="P-loop_NTPase"/>
</dbReference>
<dbReference type="CDD" id="cd00009">
    <property type="entry name" value="AAA"/>
    <property type="match status" value="1"/>
</dbReference>
<name>X1HK38_9ZZZZ</name>
<dbReference type="InterPro" id="IPR003959">
    <property type="entry name" value="ATPase_AAA_core"/>
</dbReference>
<dbReference type="EMBL" id="BARU01033704">
    <property type="protein sequence ID" value="GAH70461.1"/>
    <property type="molecule type" value="Genomic_DNA"/>
</dbReference>
<feature type="domain" description="AAA+ ATPase" evidence="2">
    <location>
        <begin position="45"/>
        <end position="189"/>
    </location>
</feature>
<proteinExistence type="predicted"/>
<keyword evidence="1" id="KW-0235">DNA replication</keyword>
<accession>X1HK38</accession>
<protein>
    <recommendedName>
        <fullName evidence="2">AAA+ ATPase domain-containing protein</fullName>
    </recommendedName>
</protein>
<dbReference type="Pfam" id="PF00004">
    <property type="entry name" value="AAA"/>
    <property type="match status" value="1"/>
</dbReference>
<dbReference type="PANTHER" id="PTHR23389">
    <property type="entry name" value="CHROMOSOME TRANSMISSION FIDELITY FACTOR 18"/>
    <property type="match status" value="1"/>
</dbReference>
<gene>
    <name evidence="3" type="ORF">S03H2_52991</name>
</gene>
<dbReference type="AlphaFoldDB" id="X1HK38"/>
<dbReference type="SMART" id="SM00382">
    <property type="entry name" value="AAA"/>
    <property type="match status" value="1"/>
</dbReference>
<evidence type="ECO:0000313" key="3">
    <source>
        <dbReference type="EMBL" id="GAH70461.1"/>
    </source>
</evidence>
<feature type="non-terminal residue" evidence="3">
    <location>
        <position position="1"/>
    </location>
</feature>
<dbReference type="Gene3D" id="3.40.50.300">
    <property type="entry name" value="P-loop containing nucleotide triphosphate hydrolases"/>
    <property type="match status" value="1"/>
</dbReference>
<feature type="non-terminal residue" evidence="3">
    <location>
        <position position="258"/>
    </location>
</feature>
<organism evidence="3">
    <name type="scientific">marine sediment metagenome</name>
    <dbReference type="NCBI Taxonomy" id="412755"/>
    <lineage>
        <taxon>unclassified sequences</taxon>
        <taxon>metagenomes</taxon>
        <taxon>ecological metagenomes</taxon>
    </lineage>
</organism>
<dbReference type="InterPro" id="IPR003593">
    <property type="entry name" value="AAA+_ATPase"/>
</dbReference>
<sequence>EELHRFVIAFFKEKRKINEINKKIRAYNRIHEEKDHKEERKLASDKAAALLEGPPGVGKTTIAYALANDLNMEVVETNASDTRTKSDLEAKLSETIKSRGIMDFIVESKKKLILIDEIDGIYGVTDRGAVPTILKLIENTQFPIIMCSNEYKQNLQSLYKKVRKFEIYPLSNEEVSKIARKIIKKEKISNLSEKDLSLIVEKNHGDLRGVINDLQGISQGSLDRDAKELILKLNRDSKEEIFVLIRDLFQKTNTLNEA</sequence>
<dbReference type="GO" id="GO:0006260">
    <property type="term" value="P:DNA replication"/>
    <property type="evidence" value="ECO:0007669"/>
    <property type="project" value="UniProtKB-KW"/>
</dbReference>
<comment type="caution">
    <text evidence="3">The sequence shown here is derived from an EMBL/GenBank/DDBJ whole genome shotgun (WGS) entry which is preliminary data.</text>
</comment>
<evidence type="ECO:0000259" key="2">
    <source>
        <dbReference type="SMART" id="SM00382"/>
    </source>
</evidence>
<dbReference type="GO" id="GO:0005524">
    <property type="term" value="F:ATP binding"/>
    <property type="evidence" value="ECO:0007669"/>
    <property type="project" value="InterPro"/>
</dbReference>
<dbReference type="Gene3D" id="1.10.8.60">
    <property type="match status" value="1"/>
</dbReference>
<dbReference type="GO" id="GO:0016887">
    <property type="term" value="F:ATP hydrolysis activity"/>
    <property type="evidence" value="ECO:0007669"/>
    <property type="project" value="InterPro"/>
</dbReference>
<reference evidence="3" key="1">
    <citation type="journal article" date="2014" name="Front. Microbiol.">
        <title>High frequency of phylogenetically diverse reductive dehalogenase-homologous genes in deep subseafloor sedimentary metagenomes.</title>
        <authorList>
            <person name="Kawai M."/>
            <person name="Futagami T."/>
            <person name="Toyoda A."/>
            <person name="Takaki Y."/>
            <person name="Nishi S."/>
            <person name="Hori S."/>
            <person name="Arai W."/>
            <person name="Tsubouchi T."/>
            <person name="Morono Y."/>
            <person name="Uchiyama I."/>
            <person name="Ito T."/>
            <person name="Fujiyama A."/>
            <person name="Inagaki F."/>
            <person name="Takami H."/>
        </authorList>
    </citation>
    <scope>NUCLEOTIDE SEQUENCE</scope>
    <source>
        <strain evidence="3">Expedition CK06-06</strain>
    </source>
</reference>
<dbReference type="PANTHER" id="PTHR23389:SF6">
    <property type="entry name" value="REPLICATION FACTOR C SUBUNIT 1"/>
    <property type="match status" value="1"/>
</dbReference>